<dbReference type="HOGENOM" id="CLU_064237_0_0_2"/>
<dbReference type="PIRSF" id="PIRSF036670">
    <property type="entry name" value="ATPase_UCP036670"/>
    <property type="match status" value="1"/>
</dbReference>
<dbReference type="OrthoDB" id="61764at2157"/>
<organism evidence="1 2">
    <name type="scientific">Methanococcus aeolicus (strain ATCC BAA-1280 / DSM 17508 / OCM 812 / Nankai-3)</name>
    <dbReference type="NCBI Taxonomy" id="419665"/>
    <lineage>
        <taxon>Archaea</taxon>
        <taxon>Methanobacteriati</taxon>
        <taxon>Methanobacteriota</taxon>
        <taxon>Methanomada group</taxon>
        <taxon>Methanococci</taxon>
        <taxon>Methanococcales</taxon>
        <taxon>Methanococcaceae</taxon>
        <taxon>Methanococcus</taxon>
    </lineage>
</organism>
<dbReference type="GeneID" id="5327167"/>
<dbReference type="EMBL" id="CP000743">
    <property type="protein sequence ID" value="ABR56825.1"/>
    <property type="molecule type" value="Genomic_DNA"/>
</dbReference>
<dbReference type="Gene3D" id="3.40.50.620">
    <property type="entry name" value="HUPs"/>
    <property type="match status" value="1"/>
</dbReference>
<evidence type="ECO:0008006" key="3">
    <source>
        <dbReference type="Google" id="ProtNLM"/>
    </source>
</evidence>
<evidence type="ECO:0000313" key="2">
    <source>
        <dbReference type="Proteomes" id="UP000001106"/>
    </source>
</evidence>
<dbReference type="STRING" id="419665.Maeo_1249"/>
<name>A6UWF3_META3</name>
<reference evidence="1" key="1">
    <citation type="submission" date="2007-06" db="EMBL/GenBank/DDBJ databases">
        <title>Complete sequence of Methanococcus aeolicus Nankai-3.</title>
        <authorList>
            <consortium name="US DOE Joint Genome Institute"/>
            <person name="Copeland A."/>
            <person name="Lucas S."/>
            <person name="Lapidus A."/>
            <person name="Barry K."/>
            <person name="Glavina del Rio T."/>
            <person name="Dalin E."/>
            <person name="Tice H."/>
            <person name="Pitluck S."/>
            <person name="Chain P."/>
            <person name="Malfatti S."/>
            <person name="Shin M."/>
            <person name="Vergez L."/>
            <person name="Schmutz J."/>
            <person name="Larimer F."/>
            <person name="Land M."/>
            <person name="Hauser L."/>
            <person name="Kyrpides N."/>
            <person name="Lykidis A."/>
            <person name="Sieprawska-Lupa M."/>
            <person name="Whitman W.B."/>
            <person name="Richardson P."/>
        </authorList>
    </citation>
    <scope>NUCLEOTIDE SEQUENCE [LARGE SCALE GENOMIC DNA]</scope>
    <source>
        <strain evidence="1">Nankai-3</strain>
    </source>
</reference>
<dbReference type="InterPro" id="IPR052188">
    <property type="entry name" value="Ni-pincer_cofactor_biosynth"/>
</dbReference>
<dbReference type="SUPFAM" id="SSF52402">
    <property type="entry name" value="Adenine nucleotide alpha hydrolases-like"/>
    <property type="match status" value="1"/>
</dbReference>
<dbReference type="AlphaFoldDB" id="A6UWF3"/>
<dbReference type="Proteomes" id="UP000001106">
    <property type="component" value="Chromosome"/>
</dbReference>
<protein>
    <recommendedName>
        <fullName evidence="3">PP-loop domain protein</fullName>
    </recommendedName>
</protein>
<gene>
    <name evidence="1" type="ordered locus">Maeo_1249</name>
</gene>
<proteinExistence type="predicted"/>
<dbReference type="PANTHER" id="PTHR43169">
    <property type="entry name" value="EXSB FAMILY PROTEIN"/>
    <property type="match status" value="1"/>
</dbReference>
<dbReference type="InterPro" id="IPR014729">
    <property type="entry name" value="Rossmann-like_a/b/a_fold"/>
</dbReference>
<sequence>MELEFTQWTKENRKLNNLTQLKKEILQNFEEQNLLDKPIIAMLSGGKDSSTALAMAKDLDLDIKLAVHFVHKWSWELPKTQVQKITKEYDVPLIFYDITDVLCQRIQGGHSWGKNICKICKTIMKEKIREIAYKEKAYTILTGESALEKIAGPIFQYVNETYGSYVYSKMELTPVPKKYRNIKFFRPLIRCGCNDIEALQKHYNVKIERVGEVGNKIGYWREGCCLQYCNSDTKLNTELFDDLYYYNNRLTALARKHGFRASIKMPSKEVIILPKKKGYIDLVEKELKEIEKDYSLKNKRID</sequence>
<dbReference type="KEGG" id="mae:Maeo_1249"/>
<dbReference type="PANTHER" id="PTHR43169:SF4">
    <property type="entry name" value="ATPASE, PP-LOOP SUPERFAMILY-RELATED"/>
    <property type="match status" value="1"/>
</dbReference>
<evidence type="ECO:0000313" key="1">
    <source>
        <dbReference type="EMBL" id="ABR56825.1"/>
    </source>
</evidence>
<dbReference type="InterPro" id="IPR012122">
    <property type="entry name" value="ATPase_PP-loop_MJ1016"/>
</dbReference>
<dbReference type="eggNOG" id="arCOG00044">
    <property type="taxonomic scope" value="Archaea"/>
</dbReference>
<dbReference type="RefSeq" id="WP_011973957.1">
    <property type="nucleotide sequence ID" value="NC_009635.1"/>
</dbReference>
<accession>A6UWF3</accession>
<keyword evidence="2" id="KW-1185">Reference proteome</keyword>